<gene>
    <name evidence="1" type="ORF">PEVE_00016856</name>
</gene>
<reference evidence="1 2" key="1">
    <citation type="submission" date="2022-05" db="EMBL/GenBank/DDBJ databases">
        <authorList>
            <consortium name="Genoscope - CEA"/>
            <person name="William W."/>
        </authorList>
    </citation>
    <scope>NUCLEOTIDE SEQUENCE [LARGE SCALE GENOMIC DNA]</scope>
</reference>
<dbReference type="Proteomes" id="UP001159427">
    <property type="component" value="Unassembled WGS sequence"/>
</dbReference>
<proteinExistence type="predicted"/>
<evidence type="ECO:0000313" key="2">
    <source>
        <dbReference type="Proteomes" id="UP001159427"/>
    </source>
</evidence>
<organism evidence="1 2">
    <name type="scientific">Porites evermanni</name>
    <dbReference type="NCBI Taxonomy" id="104178"/>
    <lineage>
        <taxon>Eukaryota</taxon>
        <taxon>Metazoa</taxon>
        <taxon>Cnidaria</taxon>
        <taxon>Anthozoa</taxon>
        <taxon>Hexacorallia</taxon>
        <taxon>Scleractinia</taxon>
        <taxon>Fungiina</taxon>
        <taxon>Poritidae</taxon>
        <taxon>Porites</taxon>
    </lineage>
</organism>
<comment type="caution">
    <text evidence="1">The sequence shown here is derived from an EMBL/GenBank/DDBJ whole genome shotgun (WGS) entry which is preliminary data.</text>
</comment>
<evidence type="ECO:0000313" key="1">
    <source>
        <dbReference type="EMBL" id="CAH3186403.1"/>
    </source>
</evidence>
<keyword evidence="2" id="KW-1185">Reference proteome</keyword>
<sequence length="104" mass="12076">MIIARFLRYANRERVMKNAFKLKETDFKIFEDLPKGLFSLRKKYLPDFYENKKAGKKAVFSKSEPDKLFIDGTILNNCFLTFAMLTPLIILANSADGIIQHLIK</sequence>
<dbReference type="EMBL" id="CALNXI010002332">
    <property type="protein sequence ID" value="CAH3186403.1"/>
    <property type="molecule type" value="Genomic_DNA"/>
</dbReference>
<accession>A0ABN8S4B1</accession>
<feature type="non-terminal residue" evidence="1">
    <location>
        <position position="104"/>
    </location>
</feature>
<protein>
    <submittedName>
        <fullName evidence="1">Uncharacterized protein</fullName>
    </submittedName>
</protein>
<name>A0ABN8S4B1_9CNID</name>